<name>A0ABT3XN86_9FLAO</name>
<comment type="caution">
    <text evidence="2">The sequence shown here is derived from an EMBL/GenBank/DDBJ whole genome shotgun (WGS) entry which is preliminary data.</text>
</comment>
<evidence type="ECO:0008006" key="4">
    <source>
        <dbReference type="Google" id="ProtNLM"/>
    </source>
</evidence>
<gene>
    <name evidence="2" type="ORF">OF897_06625</name>
</gene>
<protein>
    <recommendedName>
        <fullName evidence="4">DUF998 domain-containing protein</fullName>
    </recommendedName>
</protein>
<feature type="transmembrane region" description="Helical" evidence="1">
    <location>
        <begin position="82"/>
        <end position="102"/>
    </location>
</feature>
<dbReference type="Proteomes" id="UP001073122">
    <property type="component" value="Unassembled WGS sequence"/>
</dbReference>
<organism evidence="2 3">
    <name type="scientific">Chryseobacterium formosus</name>
    <dbReference type="NCBI Taxonomy" id="1537363"/>
    <lineage>
        <taxon>Bacteria</taxon>
        <taxon>Pseudomonadati</taxon>
        <taxon>Bacteroidota</taxon>
        <taxon>Flavobacteriia</taxon>
        <taxon>Flavobacteriales</taxon>
        <taxon>Weeksellaceae</taxon>
        <taxon>Chryseobacterium group</taxon>
        <taxon>Chryseobacterium</taxon>
    </lineage>
</organism>
<reference evidence="2" key="1">
    <citation type="submission" date="2022-10" db="EMBL/GenBank/DDBJ databases">
        <title>Chryseobacterium sp. nov., a novel bacterial species.</title>
        <authorList>
            <person name="Cao Y."/>
        </authorList>
    </citation>
    <scope>NUCLEOTIDE SEQUENCE</scope>
    <source>
        <strain evidence="2">CCTCC AB2015118</strain>
    </source>
</reference>
<keyword evidence="3" id="KW-1185">Reference proteome</keyword>
<keyword evidence="1" id="KW-0472">Membrane</keyword>
<keyword evidence="1" id="KW-1133">Transmembrane helix</keyword>
<feature type="transmembrane region" description="Helical" evidence="1">
    <location>
        <begin position="127"/>
        <end position="146"/>
    </location>
</feature>
<proteinExistence type="predicted"/>
<dbReference type="RefSeq" id="WP_267264903.1">
    <property type="nucleotide sequence ID" value="NZ_JAOVZW010000008.1"/>
</dbReference>
<dbReference type="EMBL" id="JAOVZW010000008">
    <property type="protein sequence ID" value="MCX8523593.1"/>
    <property type="molecule type" value="Genomic_DNA"/>
</dbReference>
<evidence type="ECO:0000313" key="3">
    <source>
        <dbReference type="Proteomes" id="UP001073122"/>
    </source>
</evidence>
<keyword evidence="1" id="KW-0812">Transmembrane</keyword>
<feature type="transmembrane region" description="Helical" evidence="1">
    <location>
        <begin position="158"/>
        <end position="176"/>
    </location>
</feature>
<evidence type="ECO:0000313" key="2">
    <source>
        <dbReference type="EMBL" id="MCX8523593.1"/>
    </source>
</evidence>
<feature type="transmembrane region" description="Helical" evidence="1">
    <location>
        <begin position="49"/>
        <end position="70"/>
    </location>
</feature>
<sequence length="187" mass="21741">MKLRKTIGIIFIILIFILGYLSVGIISFFGMRSFYSYEGYCSSSKLPNFVSIELCEVLIICILISYAIFLESFESFKKHLQFYKVIFVFLLINSIFLVYQIIEDPIVLEAKVSGWSDLPQNNLYMRYNPLITFLGIYSATILWINFRFQKKTQQLKNISRIFLTVVLLAIISVAISTQNIEYQDCRG</sequence>
<accession>A0ABT3XN86</accession>
<feature type="transmembrane region" description="Helical" evidence="1">
    <location>
        <begin position="7"/>
        <end position="29"/>
    </location>
</feature>
<evidence type="ECO:0000256" key="1">
    <source>
        <dbReference type="SAM" id="Phobius"/>
    </source>
</evidence>